<evidence type="ECO:0000313" key="1">
    <source>
        <dbReference type="EMBL" id="KIK12029.1"/>
    </source>
</evidence>
<dbReference type="EMBL" id="KN834128">
    <property type="protein sequence ID" value="KIK12029.1"/>
    <property type="molecule type" value="Genomic_DNA"/>
</dbReference>
<gene>
    <name evidence="1" type="ORF">PISMIDRAFT_467059</name>
</gene>
<proteinExistence type="predicted"/>
<dbReference type="AlphaFoldDB" id="A0A0C9YDZ4"/>
<dbReference type="HOGENOM" id="CLU_2373595_0_0_1"/>
<accession>A0A0C9YDZ4</accession>
<keyword evidence="2" id="KW-1185">Reference proteome</keyword>
<organism evidence="1 2">
    <name type="scientific">Pisolithus microcarpus 441</name>
    <dbReference type="NCBI Taxonomy" id="765257"/>
    <lineage>
        <taxon>Eukaryota</taxon>
        <taxon>Fungi</taxon>
        <taxon>Dikarya</taxon>
        <taxon>Basidiomycota</taxon>
        <taxon>Agaricomycotina</taxon>
        <taxon>Agaricomycetes</taxon>
        <taxon>Agaricomycetidae</taxon>
        <taxon>Boletales</taxon>
        <taxon>Sclerodermatineae</taxon>
        <taxon>Pisolithaceae</taxon>
        <taxon>Pisolithus</taxon>
    </lineage>
</organism>
<reference evidence="2" key="2">
    <citation type="submission" date="2015-01" db="EMBL/GenBank/DDBJ databases">
        <title>Evolutionary Origins and Diversification of the Mycorrhizal Mutualists.</title>
        <authorList>
            <consortium name="DOE Joint Genome Institute"/>
            <consortium name="Mycorrhizal Genomics Consortium"/>
            <person name="Kohler A."/>
            <person name="Kuo A."/>
            <person name="Nagy L.G."/>
            <person name="Floudas D."/>
            <person name="Copeland A."/>
            <person name="Barry K.W."/>
            <person name="Cichocki N."/>
            <person name="Veneault-Fourrey C."/>
            <person name="LaButti K."/>
            <person name="Lindquist E.A."/>
            <person name="Lipzen A."/>
            <person name="Lundell T."/>
            <person name="Morin E."/>
            <person name="Murat C."/>
            <person name="Riley R."/>
            <person name="Ohm R."/>
            <person name="Sun H."/>
            <person name="Tunlid A."/>
            <person name="Henrissat B."/>
            <person name="Grigoriev I.V."/>
            <person name="Hibbett D.S."/>
            <person name="Martin F."/>
        </authorList>
    </citation>
    <scope>NUCLEOTIDE SEQUENCE [LARGE SCALE GENOMIC DNA]</scope>
    <source>
        <strain evidence="2">441</strain>
    </source>
</reference>
<dbReference type="Proteomes" id="UP000054018">
    <property type="component" value="Unassembled WGS sequence"/>
</dbReference>
<evidence type="ECO:0000313" key="2">
    <source>
        <dbReference type="Proteomes" id="UP000054018"/>
    </source>
</evidence>
<protein>
    <submittedName>
        <fullName evidence="1">Uncharacterized protein</fullName>
    </submittedName>
</protein>
<name>A0A0C9YDZ4_9AGAM</name>
<reference evidence="1 2" key="1">
    <citation type="submission" date="2014-04" db="EMBL/GenBank/DDBJ databases">
        <authorList>
            <consortium name="DOE Joint Genome Institute"/>
            <person name="Kuo A."/>
            <person name="Kohler A."/>
            <person name="Costa M.D."/>
            <person name="Nagy L.G."/>
            <person name="Floudas D."/>
            <person name="Copeland A."/>
            <person name="Barry K.W."/>
            <person name="Cichocki N."/>
            <person name="Veneault-Fourrey C."/>
            <person name="LaButti K."/>
            <person name="Lindquist E.A."/>
            <person name="Lipzen A."/>
            <person name="Lundell T."/>
            <person name="Morin E."/>
            <person name="Murat C."/>
            <person name="Sun H."/>
            <person name="Tunlid A."/>
            <person name="Henrissat B."/>
            <person name="Grigoriev I.V."/>
            <person name="Hibbett D.S."/>
            <person name="Martin F."/>
            <person name="Nordberg H.P."/>
            <person name="Cantor M.N."/>
            <person name="Hua S.X."/>
        </authorList>
    </citation>
    <scope>NUCLEOTIDE SEQUENCE [LARGE SCALE GENOMIC DNA]</scope>
    <source>
        <strain evidence="1 2">441</strain>
    </source>
</reference>
<sequence>MAVCDCQSHIRRAGPCPRRSPWMPLAVQSIIVTFREVISKELAKRVVVLTLNRVGISRVRGLQGKMKPSTWEYQSTRQVMHTEGMLSRRGRSKLW</sequence>